<dbReference type="EMBL" id="CAJPIJ010000132">
    <property type="protein sequence ID" value="CAG1984517.1"/>
    <property type="molecule type" value="Genomic_DNA"/>
</dbReference>
<name>A0A4E9EJZ0_GIBZA</name>
<feature type="region of interest" description="Disordered" evidence="1">
    <location>
        <begin position="1"/>
        <end position="21"/>
    </location>
</feature>
<dbReference type="EMBL" id="CAAKMV010000169">
    <property type="protein sequence ID" value="VIO62944.1"/>
    <property type="molecule type" value="Genomic_DNA"/>
</dbReference>
<sequence length="239" mass="27265">MPEVITTPDRRRKRCRSRRNHLDTREECKKALAAHINNQPGLTIGLDQVSLHNPQRHGYFWVFQNKFIAKMFSKTVSSLSMADCRQLSQEVGYTFKAIPTSTVLQGPNYDYAPPQSSNIAPSTPNVDNDRTSTNADGNGHSIETFKDSLPGNEDVNTLKMQLEDLNSQHECAVWHLQDCKTQLQAAIELNERYDSFILSAFLRMDDMARTIESLREGWFNALEGSLEGFKIEEHHDHKN</sequence>
<feature type="compositionally biased region" description="Polar residues" evidence="1">
    <location>
        <begin position="114"/>
        <end position="136"/>
    </location>
</feature>
<dbReference type="AlphaFoldDB" id="A0A4E9EJZ0"/>
<dbReference type="Proteomes" id="UP000746612">
    <property type="component" value="Unassembled WGS sequence"/>
</dbReference>
<evidence type="ECO:0000256" key="1">
    <source>
        <dbReference type="SAM" id="MobiDB-lite"/>
    </source>
</evidence>
<organism evidence="3">
    <name type="scientific">Gibberella zeae</name>
    <name type="common">Wheat head blight fungus</name>
    <name type="synonym">Fusarium graminearum</name>
    <dbReference type="NCBI Taxonomy" id="5518"/>
    <lineage>
        <taxon>Eukaryota</taxon>
        <taxon>Fungi</taxon>
        <taxon>Dikarya</taxon>
        <taxon>Ascomycota</taxon>
        <taxon>Pezizomycotina</taxon>
        <taxon>Sordariomycetes</taxon>
        <taxon>Hypocreomycetidae</taxon>
        <taxon>Hypocreales</taxon>
        <taxon>Nectriaceae</taxon>
        <taxon>Fusarium</taxon>
    </lineage>
</organism>
<evidence type="ECO:0000313" key="2">
    <source>
        <dbReference type="EMBL" id="CAG1984517.1"/>
    </source>
</evidence>
<accession>A0A4E9EJZ0</accession>
<feature type="compositionally biased region" description="Basic residues" evidence="1">
    <location>
        <begin position="10"/>
        <end position="19"/>
    </location>
</feature>
<reference evidence="2" key="2">
    <citation type="submission" date="2021-03" db="EMBL/GenBank/DDBJ databases">
        <authorList>
            <person name="Alouane T."/>
            <person name="Langin T."/>
            <person name="Bonhomme L."/>
        </authorList>
    </citation>
    <scope>NUCLEOTIDE SEQUENCE</scope>
    <source>
        <strain evidence="2">MDC_Fg202</strain>
    </source>
</reference>
<protein>
    <submittedName>
        <fullName evidence="3">Uncharacterized protein</fullName>
    </submittedName>
</protein>
<gene>
    <name evidence="3" type="ORF">FUG_LOCUS509638</name>
    <name evidence="2" type="ORF">MDCFG202_LOCUS259482</name>
</gene>
<proteinExistence type="predicted"/>
<feature type="region of interest" description="Disordered" evidence="1">
    <location>
        <begin position="106"/>
        <end position="141"/>
    </location>
</feature>
<evidence type="ECO:0000313" key="3">
    <source>
        <dbReference type="EMBL" id="VIO62944.1"/>
    </source>
</evidence>
<reference evidence="3" key="1">
    <citation type="submission" date="2019-04" db="EMBL/GenBank/DDBJ databases">
        <authorList>
            <person name="Melise S."/>
            <person name="Noan J."/>
            <person name="Okalmin O."/>
        </authorList>
    </citation>
    <scope>NUCLEOTIDE SEQUENCE</scope>
    <source>
        <strain evidence="3">FN9</strain>
    </source>
</reference>